<dbReference type="OrthoDB" id="26399at2759"/>
<keyword evidence="9" id="KW-0813">Transport</keyword>
<name>A0A183B8T5_9TREM</name>
<evidence type="ECO:0000256" key="3">
    <source>
        <dbReference type="ARBA" id="ARBA00022490"/>
    </source>
</evidence>
<dbReference type="InterPro" id="IPR016024">
    <property type="entry name" value="ARM-type_fold"/>
</dbReference>
<dbReference type="PANTHER" id="PTHR15952">
    <property type="entry name" value="EXPORTIN-T/LOS1"/>
    <property type="match status" value="1"/>
</dbReference>
<keyword evidence="5 9" id="KW-0694">RNA-binding</keyword>
<dbReference type="GO" id="GO:0031267">
    <property type="term" value="F:small GTPase binding"/>
    <property type="evidence" value="ECO:0007669"/>
    <property type="project" value="InterPro"/>
</dbReference>
<dbReference type="GO" id="GO:0005643">
    <property type="term" value="C:nuclear pore"/>
    <property type="evidence" value="ECO:0007669"/>
    <property type="project" value="TreeGrafter"/>
</dbReference>
<dbReference type="GO" id="GO:0071528">
    <property type="term" value="P:tRNA re-export from nucleus"/>
    <property type="evidence" value="ECO:0007669"/>
    <property type="project" value="UniProtKB-UniRule"/>
</dbReference>
<keyword evidence="3 9" id="KW-0963">Cytoplasm</keyword>
<evidence type="ECO:0000256" key="7">
    <source>
        <dbReference type="ARBA" id="ARBA00029784"/>
    </source>
</evidence>
<protein>
    <recommendedName>
        <fullName evidence="2 9">Exportin-T</fullName>
    </recommendedName>
    <alternativeName>
        <fullName evidence="7 9">Exportin(tRNA)</fullName>
    </alternativeName>
    <alternativeName>
        <fullName evidence="8 9">tRNA exportin</fullName>
    </alternativeName>
</protein>
<evidence type="ECO:0000256" key="5">
    <source>
        <dbReference type="ARBA" id="ARBA00022884"/>
    </source>
</evidence>
<evidence type="ECO:0000259" key="10">
    <source>
        <dbReference type="Pfam" id="PF08389"/>
    </source>
</evidence>
<reference evidence="13" key="1">
    <citation type="submission" date="2016-06" db="UniProtKB">
        <authorList>
            <consortium name="WormBaseParasite"/>
        </authorList>
    </citation>
    <scope>IDENTIFICATION</scope>
</reference>
<proteinExistence type="inferred from homology"/>
<dbReference type="Pfam" id="PF08389">
    <property type="entry name" value="Xpo1"/>
    <property type="match status" value="1"/>
</dbReference>
<comment type="similarity">
    <text evidence="9">Belongs to the exportin family.</text>
</comment>
<comment type="function">
    <text evidence="9">tRNA nucleus export receptor which facilitates tRNA translocation across the nuclear pore complex.</text>
</comment>
<keyword evidence="12" id="KW-1185">Reference proteome</keyword>
<dbReference type="GO" id="GO:0005737">
    <property type="term" value="C:cytoplasm"/>
    <property type="evidence" value="ECO:0007669"/>
    <property type="project" value="UniProtKB-SubCell"/>
</dbReference>
<dbReference type="AlphaFoldDB" id="A0A183B8T5"/>
<dbReference type="InterPro" id="IPR011989">
    <property type="entry name" value="ARM-like"/>
</dbReference>
<dbReference type="SUPFAM" id="SSF48371">
    <property type="entry name" value="ARM repeat"/>
    <property type="match status" value="1"/>
</dbReference>
<dbReference type="Proteomes" id="UP000272942">
    <property type="component" value="Unassembled WGS sequence"/>
</dbReference>
<evidence type="ECO:0000256" key="9">
    <source>
        <dbReference type="RuleBase" id="RU366037"/>
    </source>
</evidence>
<comment type="subcellular location">
    <subcellularLocation>
        <location evidence="1 9">Cytoplasm</location>
    </subcellularLocation>
    <subcellularLocation>
        <location evidence="9">Nucleus</location>
    </subcellularLocation>
    <text evidence="9">Shuttles between the nucleus and the cytoplasm.</text>
</comment>
<sequence>MDFDLDGLFNVHKLQQSKNIEDQKRLVDLVGALNSSDGWQLCASVLTGDNSMVPNLSTIPDEQRSAIAFLCCRVIEEFLKSGINVQPSEAQLFSTFVWKWVRQLTEAREPQYQKYITVKASQIICLGIVRFYPKHWPTAFHELLSLMAERPGKDANVGSCVTASFTSTIDIFLDTLINLDPFLVSRDVQLTTEELLRANEIKDYIRETSITALINSCYHLIHLLYGPQLPHASHLKKLLVTVGLMASWVDLHLVGSAEWIGLLADLLRASINEYSVGAPVRCGVYSHLMGLVNKGMPAVDKINLINGIWDQLGQLLLADPLVAQLFQSESAETVNPDDGALSSLQTFSALLESCGQQLIEAYRSLHCLSADGDVVNGGGGTPDEISSLRASTLQRIEDKLNLALHLFGHEDEQVSQTEDSLDYRHDLRTLITNLIQLDAGCVLEAINQLIKHAAQWLNSSANANQNSFAIGVDGLSDIDVALSLFYLFGESCKVFIY</sequence>
<evidence type="ECO:0000256" key="1">
    <source>
        <dbReference type="ARBA" id="ARBA00004496"/>
    </source>
</evidence>
<evidence type="ECO:0000256" key="8">
    <source>
        <dbReference type="ARBA" id="ARBA00032199"/>
    </source>
</evidence>
<evidence type="ECO:0000313" key="12">
    <source>
        <dbReference type="Proteomes" id="UP000272942"/>
    </source>
</evidence>
<evidence type="ECO:0000313" key="13">
    <source>
        <dbReference type="WBParaSite" id="ECPE_0001566001-mRNA-1"/>
    </source>
</evidence>
<dbReference type="PANTHER" id="PTHR15952:SF11">
    <property type="entry name" value="EXPORTIN-T"/>
    <property type="match status" value="1"/>
</dbReference>
<feature type="domain" description="Exportin-1/Importin-beta-like" evidence="10">
    <location>
        <begin position="113"/>
        <end position="268"/>
    </location>
</feature>
<reference evidence="11 12" key="2">
    <citation type="submission" date="2018-11" db="EMBL/GenBank/DDBJ databases">
        <authorList>
            <consortium name="Pathogen Informatics"/>
        </authorList>
    </citation>
    <scope>NUCLEOTIDE SEQUENCE [LARGE SCALE GENOMIC DNA]</scope>
    <source>
        <strain evidence="11 12">Egypt</strain>
    </source>
</reference>
<organism evidence="13">
    <name type="scientific">Echinostoma caproni</name>
    <dbReference type="NCBI Taxonomy" id="27848"/>
    <lineage>
        <taxon>Eukaryota</taxon>
        <taxon>Metazoa</taxon>
        <taxon>Spiralia</taxon>
        <taxon>Lophotrochozoa</taxon>
        <taxon>Platyhelminthes</taxon>
        <taxon>Trematoda</taxon>
        <taxon>Digenea</taxon>
        <taxon>Plagiorchiida</taxon>
        <taxon>Echinostomata</taxon>
        <taxon>Echinostomatoidea</taxon>
        <taxon>Echinostomatidae</taxon>
        <taxon>Echinostoma</taxon>
    </lineage>
</organism>
<gene>
    <name evidence="11" type="ORF">ECPE_LOCUS15620</name>
</gene>
<evidence type="ECO:0000256" key="4">
    <source>
        <dbReference type="ARBA" id="ARBA00022555"/>
    </source>
</evidence>
<accession>A0A183B8T5</accession>
<dbReference type="InterPro" id="IPR013598">
    <property type="entry name" value="Exportin-1/Importin-b-like"/>
</dbReference>
<evidence type="ECO:0000256" key="6">
    <source>
        <dbReference type="ARBA" id="ARBA00023242"/>
    </source>
</evidence>
<dbReference type="InterPro" id="IPR040017">
    <property type="entry name" value="XPOT"/>
</dbReference>
<evidence type="ECO:0000256" key="2">
    <source>
        <dbReference type="ARBA" id="ARBA00018928"/>
    </source>
</evidence>
<keyword evidence="6 9" id="KW-0539">Nucleus</keyword>
<dbReference type="GO" id="GO:0016363">
    <property type="term" value="C:nuclear matrix"/>
    <property type="evidence" value="ECO:0007669"/>
    <property type="project" value="TreeGrafter"/>
</dbReference>
<evidence type="ECO:0000313" key="11">
    <source>
        <dbReference type="EMBL" id="VDP92892.1"/>
    </source>
</evidence>
<dbReference type="GO" id="GO:0000049">
    <property type="term" value="F:tRNA binding"/>
    <property type="evidence" value="ECO:0007669"/>
    <property type="project" value="UniProtKB-UniRule"/>
</dbReference>
<keyword evidence="4 9" id="KW-0820">tRNA-binding</keyword>
<dbReference type="Gene3D" id="1.25.10.10">
    <property type="entry name" value="Leucine-rich Repeat Variant"/>
    <property type="match status" value="2"/>
</dbReference>
<dbReference type="WBParaSite" id="ECPE_0001566001-mRNA-1">
    <property type="protein sequence ID" value="ECPE_0001566001-mRNA-1"/>
    <property type="gene ID" value="ECPE_0001566001"/>
</dbReference>
<dbReference type="EMBL" id="UZAN01061200">
    <property type="protein sequence ID" value="VDP92892.1"/>
    <property type="molecule type" value="Genomic_DNA"/>
</dbReference>